<evidence type="ECO:0000313" key="7">
    <source>
        <dbReference type="Proteomes" id="UP000437709"/>
    </source>
</evidence>
<sequence length="413" mass="42206">MRVTKKSLALTFGVATMMAVAACAPSTGGGEDTTSESSEGSTTEGAEEPAGDPIDVALITSTTGPLAAYGETFIDGFEAGLDHATDGTGEVNGSEIVVEFIDDGGDTDRAVAQARDVIGQGYTILTGTASSGIALSLAEQAEQNKVLYVSGPAAADAVTGINDYTFRSGRQSMQDVATAGSFIDVEGQQVLVFAQDNAFGQGNLAAVDGLLGAAGAEVTSVMVPEDVTEFTPFAAQVLDAAPEMVFVAWAGATSGAMWQALDQQGVLDDITVVTGLGDTSTYNAYGAASDKIDFLNHYFPGAADNEINAAMIEHVEANGGTPDLFTPDGFTAAQMIVHAIEEAGGADDVDAMIAALEGWSFDGPKGSYTIRESDHALIQPMYQAKLVSDGSGGWVPELVGEVAGEDVAPPEAG</sequence>
<feature type="compositionally biased region" description="Low complexity" evidence="3">
    <location>
        <begin position="35"/>
        <end position="44"/>
    </location>
</feature>
<evidence type="ECO:0000256" key="2">
    <source>
        <dbReference type="ARBA" id="ARBA00022729"/>
    </source>
</evidence>
<feature type="domain" description="Leucine-binding protein" evidence="5">
    <location>
        <begin position="53"/>
        <end position="390"/>
    </location>
</feature>
<dbReference type="InterPro" id="IPR028082">
    <property type="entry name" value="Peripla_BP_I"/>
</dbReference>
<keyword evidence="7" id="KW-1185">Reference proteome</keyword>
<feature type="chain" id="PRO_5038493315" evidence="4">
    <location>
        <begin position="22"/>
        <end position="413"/>
    </location>
</feature>
<evidence type="ECO:0000259" key="5">
    <source>
        <dbReference type="Pfam" id="PF13458"/>
    </source>
</evidence>
<dbReference type="AlphaFoldDB" id="A0A6N7EJM8"/>
<feature type="signal peptide" evidence="4">
    <location>
        <begin position="1"/>
        <end position="21"/>
    </location>
</feature>
<dbReference type="InterPro" id="IPR028081">
    <property type="entry name" value="Leu-bd"/>
</dbReference>
<dbReference type="RefSeq" id="WP_152194472.1">
    <property type="nucleotide sequence ID" value="NZ_VUKD01000002.1"/>
</dbReference>
<dbReference type="Pfam" id="PF13458">
    <property type="entry name" value="Peripla_BP_6"/>
    <property type="match status" value="1"/>
</dbReference>
<dbReference type="PANTHER" id="PTHR30483:SF6">
    <property type="entry name" value="PERIPLASMIC BINDING PROTEIN OF ABC TRANSPORTER FOR NATURAL AMINO ACIDS"/>
    <property type="match status" value="1"/>
</dbReference>
<dbReference type="PROSITE" id="PS51257">
    <property type="entry name" value="PROKAR_LIPOPROTEIN"/>
    <property type="match status" value="1"/>
</dbReference>
<dbReference type="Gene3D" id="3.40.50.2300">
    <property type="match status" value="2"/>
</dbReference>
<dbReference type="PANTHER" id="PTHR30483">
    <property type="entry name" value="LEUCINE-SPECIFIC-BINDING PROTEIN"/>
    <property type="match status" value="1"/>
</dbReference>
<evidence type="ECO:0000313" key="6">
    <source>
        <dbReference type="EMBL" id="MPV36396.1"/>
    </source>
</evidence>
<dbReference type="OrthoDB" id="9794229at2"/>
<name>A0A6N7EJM8_9MICO</name>
<accession>A0A6N7EJM8</accession>
<evidence type="ECO:0000256" key="4">
    <source>
        <dbReference type="SAM" id="SignalP"/>
    </source>
</evidence>
<comment type="similarity">
    <text evidence="1">Belongs to the leucine-binding protein family.</text>
</comment>
<dbReference type="Proteomes" id="UP000437709">
    <property type="component" value="Unassembled WGS sequence"/>
</dbReference>
<organism evidence="6 7">
    <name type="scientific">Georgenia subflava</name>
    <dbReference type="NCBI Taxonomy" id="1622177"/>
    <lineage>
        <taxon>Bacteria</taxon>
        <taxon>Bacillati</taxon>
        <taxon>Actinomycetota</taxon>
        <taxon>Actinomycetes</taxon>
        <taxon>Micrococcales</taxon>
        <taxon>Bogoriellaceae</taxon>
        <taxon>Georgenia</taxon>
    </lineage>
</organism>
<evidence type="ECO:0000256" key="1">
    <source>
        <dbReference type="ARBA" id="ARBA00010062"/>
    </source>
</evidence>
<reference evidence="6 7" key="1">
    <citation type="submission" date="2019-10" db="EMBL/GenBank/DDBJ databases">
        <title>Georgenia wutianyii sp. nov. and Georgenia yuyongxinii sp. nov. isolated from plateau pika (Ochotona curzoniae) in the Qinghai-Tibet plateau of China.</title>
        <authorList>
            <person name="Tian Z."/>
        </authorList>
    </citation>
    <scope>NUCLEOTIDE SEQUENCE [LARGE SCALE GENOMIC DNA]</scope>
    <source>
        <strain evidence="6 7">JCM 19765</strain>
    </source>
</reference>
<gene>
    <name evidence="6" type="ORF">GB881_04910</name>
</gene>
<evidence type="ECO:0000256" key="3">
    <source>
        <dbReference type="SAM" id="MobiDB-lite"/>
    </source>
</evidence>
<dbReference type="InterPro" id="IPR051010">
    <property type="entry name" value="BCAA_transport"/>
</dbReference>
<dbReference type="CDD" id="cd06328">
    <property type="entry name" value="PBP1_SBP-like"/>
    <property type="match status" value="1"/>
</dbReference>
<dbReference type="EMBL" id="WHPC01000011">
    <property type="protein sequence ID" value="MPV36396.1"/>
    <property type="molecule type" value="Genomic_DNA"/>
</dbReference>
<comment type="caution">
    <text evidence="6">The sequence shown here is derived from an EMBL/GenBank/DDBJ whole genome shotgun (WGS) entry which is preliminary data.</text>
</comment>
<proteinExistence type="inferred from homology"/>
<keyword evidence="2 4" id="KW-0732">Signal</keyword>
<feature type="region of interest" description="Disordered" evidence="3">
    <location>
        <begin position="24"/>
        <end position="53"/>
    </location>
</feature>
<dbReference type="SUPFAM" id="SSF53822">
    <property type="entry name" value="Periplasmic binding protein-like I"/>
    <property type="match status" value="1"/>
</dbReference>
<protein>
    <submittedName>
        <fullName evidence="6">ABC transporter substrate-binding protein</fullName>
    </submittedName>
</protein>